<dbReference type="EMBL" id="BLXT01004484">
    <property type="protein sequence ID" value="GFO13327.1"/>
    <property type="molecule type" value="Genomic_DNA"/>
</dbReference>
<keyword evidence="2" id="KW-1185">Reference proteome</keyword>
<organism evidence="1 2">
    <name type="scientific">Plakobranchus ocellatus</name>
    <dbReference type="NCBI Taxonomy" id="259542"/>
    <lineage>
        <taxon>Eukaryota</taxon>
        <taxon>Metazoa</taxon>
        <taxon>Spiralia</taxon>
        <taxon>Lophotrochozoa</taxon>
        <taxon>Mollusca</taxon>
        <taxon>Gastropoda</taxon>
        <taxon>Heterobranchia</taxon>
        <taxon>Euthyneura</taxon>
        <taxon>Panpulmonata</taxon>
        <taxon>Sacoglossa</taxon>
        <taxon>Placobranchoidea</taxon>
        <taxon>Plakobranchidae</taxon>
        <taxon>Plakobranchus</taxon>
    </lineage>
</organism>
<dbReference type="AlphaFoldDB" id="A0AAV4B1B7"/>
<sequence>MFKTTTGYYPFSFTTRLSPFTPHPQTIHLEQYSISSLGGVGGTVASKSALISAGILQSRVRVPPPAPWPDGGPEITLLWTGYTQKKIANHH</sequence>
<reference evidence="1 2" key="1">
    <citation type="journal article" date="2021" name="Elife">
        <title>Chloroplast acquisition without the gene transfer in kleptoplastic sea slugs, Plakobranchus ocellatus.</title>
        <authorList>
            <person name="Maeda T."/>
            <person name="Takahashi S."/>
            <person name="Yoshida T."/>
            <person name="Shimamura S."/>
            <person name="Takaki Y."/>
            <person name="Nagai Y."/>
            <person name="Toyoda A."/>
            <person name="Suzuki Y."/>
            <person name="Arimoto A."/>
            <person name="Ishii H."/>
            <person name="Satoh N."/>
            <person name="Nishiyama T."/>
            <person name="Hasebe M."/>
            <person name="Maruyama T."/>
            <person name="Minagawa J."/>
            <person name="Obokata J."/>
            <person name="Shigenobu S."/>
        </authorList>
    </citation>
    <scope>NUCLEOTIDE SEQUENCE [LARGE SCALE GENOMIC DNA]</scope>
</reference>
<proteinExistence type="predicted"/>
<gene>
    <name evidence="1" type="ORF">PoB_003983200</name>
</gene>
<accession>A0AAV4B1B7</accession>
<comment type="caution">
    <text evidence="1">The sequence shown here is derived from an EMBL/GenBank/DDBJ whole genome shotgun (WGS) entry which is preliminary data.</text>
</comment>
<evidence type="ECO:0000313" key="1">
    <source>
        <dbReference type="EMBL" id="GFO13327.1"/>
    </source>
</evidence>
<dbReference type="Proteomes" id="UP000735302">
    <property type="component" value="Unassembled WGS sequence"/>
</dbReference>
<evidence type="ECO:0000313" key="2">
    <source>
        <dbReference type="Proteomes" id="UP000735302"/>
    </source>
</evidence>
<protein>
    <submittedName>
        <fullName evidence="1">Uncharacterized protein</fullName>
    </submittedName>
</protein>
<name>A0AAV4B1B7_9GAST</name>